<sequence length="107" mass="12289">MAKPRSHLVNATTESFKVSNLIAKKCKPFTEGEFVKDCCFEAADNFFEGFKNKKEIIAAIQDVHGQETPSFGEQKRCVETQLNNCWRMFQIVLPSHSNWMNLKSQET</sequence>
<comment type="caution">
    <text evidence="1">The sequence shown here is derived from an EMBL/GenBank/DDBJ whole genome shotgun (WGS) entry which is preliminary data.</text>
</comment>
<dbReference type="AlphaFoldDB" id="A0A9Q0Y125"/>
<dbReference type="Proteomes" id="UP001142489">
    <property type="component" value="Unassembled WGS sequence"/>
</dbReference>
<protein>
    <submittedName>
        <fullName evidence="1">Uncharacterized protein</fullName>
    </submittedName>
</protein>
<evidence type="ECO:0000313" key="2">
    <source>
        <dbReference type="Proteomes" id="UP001142489"/>
    </source>
</evidence>
<accession>A0A9Q0Y125</accession>
<organism evidence="1 2">
    <name type="scientific">Phrynocephalus forsythii</name>
    <dbReference type="NCBI Taxonomy" id="171643"/>
    <lineage>
        <taxon>Eukaryota</taxon>
        <taxon>Metazoa</taxon>
        <taxon>Chordata</taxon>
        <taxon>Craniata</taxon>
        <taxon>Vertebrata</taxon>
        <taxon>Euteleostomi</taxon>
        <taxon>Lepidosauria</taxon>
        <taxon>Squamata</taxon>
        <taxon>Bifurcata</taxon>
        <taxon>Unidentata</taxon>
        <taxon>Episquamata</taxon>
        <taxon>Toxicofera</taxon>
        <taxon>Iguania</taxon>
        <taxon>Acrodonta</taxon>
        <taxon>Agamidae</taxon>
        <taxon>Agaminae</taxon>
        <taxon>Phrynocephalus</taxon>
    </lineage>
</organism>
<name>A0A9Q0Y125_9SAUR</name>
<dbReference type="EMBL" id="JAPFRF010000003">
    <property type="protein sequence ID" value="KAJ7338129.1"/>
    <property type="molecule type" value="Genomic_DNA"/>
</dbReference>
<keyword evidence="2" id="KW-1185">Reference proteome</keyword>
<proteinExistence type="predicted"/>
<reference evidence="1" key="1">
    <citation type="journal article" date="2023" name="DNA Res.">
        <title>Chromosome-level genome assembly of Phrynocephalus forsythii using third-generation DNA sequencing and Hi-C analysis.</title>
        <authorList>
            <person name="Qi Y."/>
            <person name="Zhao W."/>
            <person name="Zhao Y."/>
            <person name="Niu C."/>
            <person name="Cao S."/>
            <person name="Zhang Y."/>
        </authorList>
    </citation>
    <scope>NUCLEOTIDE SEQUENCE</scope>
    <source>
        <tissue evidence="1">Muscle</tissue>
    </source>
</reference>
<gene>
    <name evidence="1" type="ORF">JRQ81_010727</name>
</gene>
<evidence type="ECO:0000313" key="1">
    <source>
        <dbReference type="EMBL" id="KAJ7338129.1"/>
    </source>
</evidence>
<dbReference type="OrthoDB" id="8865791at2759"/>